<organism evidence="4 5">
    <name type="scientific">Drosophila willistoni</name>
    <name type="common">Fruit fly</name>
    <dbReference type="NCBI Taxonomy" id="7260"/>
    <lineage>
        <taxon>Eukaryota</taxon>
        <taxon>Metazoa</taxon>
        <taxon>Ecdysozoa</taxon>
        <taxon>Arthropoda</taxon>
        <taxon>Hexapoda</taxon>
        <taxon>Insecta</taxon>
        <taxon>Pterygota</taxon>
        <taxon>Neoptera</taxon>
        <taxon>Endopterygota</taxon>
        <taxon>Diptera</taxon>
        <taxon>Brachycera</taxon>
        <taxon>Muscomorpha</taxon>
        <taxon>Ephydroidea</taxon>
        <taxon>Drosophilidae</taxon>
        <taxon>Drosophila</taxon>
        <taxon>Sophophora</taxon>
    </lineage>
</organism>
<dbReference type="Pfam" id="PF00076">
    <property type="entry name" value="RRM_1"/>
    <property type="match status" value="1"/>
</dbReference>
<sequence>MANNGDYSSALEMSLDEIIQRLRDDFFKRPLTTRNRRFAKSMGGHVKNLYVDYDDMSHLEAAAPARSFRVLVSNLAGDVTSHDIKELFADIGPIVDASVIRQGTAEVFYKCLKDAEKAVFVYHNRYFDNKPMHCVLVPSPYAKRFVLTNGSRAAFNSNHPDAVDVDAVHHALFGDT</sequence>
<reference evidence="4 5" key="1">
    <citation type="journal article" date="2007" name="Nature">
        <title>Evolution of genes and genomes on the Drosophila phylogeny.</title>
        <authorList>
            <consortium name="Drosophila 12 Genomes Consortium"/>
            <person name="Clark A.G."/>
            <person name="Eisen M.B."/>
            <person name="Smith D.R."/>
            <person name="Bergman C.M."/>
            <person name="Oliver B."/>
            <person name="Markow T.A."/>
            <person name="Kaufman T.C."/>
            <person name="Kellis M."/>
            <person name="Gelbart W."/>
            <person name="Iyer V.N."/>
            <person name="Pollard D.A."/>
            <person name="Sackton T.B."/>
            <person name="Larracuente A.M."/>
            <person name="Singh N.D."/>
            <person name="Abad J.P."/>
            <person name="Abt D.N."/>
            <person name="Adryan B."/>
            <person name="Aguade M."/>
            <person name="Akashi H."/>
            <person name="Anderson W.W."/>
            <person name="Aquadro C.F."/>
            <person name="Ardell D.H."/>
            <person name="Arguello R."/>
            <person name="Artieri C.G."/>
            <person name="Barbash D.A."/>
            <person name="Barker D."/>
            <person name="Barsanti P."/>
            <person name="Batterham P."/>
            <person name="Batzoglou S."/>
            <person name="Begun D."/>
            <person name="Bhutkar A."/>
            <person name="Blanco E."/>
            <person name="Bosak S.A."/>
            <person name="Bradley R.K."/>
            <person name="Brand A.D."/>
            <person name="Brent M.R."/>
            <person name="Brooks A.N."/>
            <person name="Brown R.H."/>
            <person name="Butlin R.K."/>
            <person name="Caggese C."/>
            <person name="Calvi B.R."/>
            <person name="Bernardo de Carvalho A."/>
            <person name="Caspi A."/>
            <person name="Castrezana S."/>
            <person name="Celniker S.E."/>
            <person name="Chang J.L."/>
            <person name="Chapple C."/>
            <person name="Chatterji S."/>
            <person name="Chinwalla A."/>
            <person name="Civetta A."/>
            <person name="Clifton S.W."/>
            <person name="Comeron J.M."/>
            <person name="Costello J.C."/>
            <person name="Coyne J.A."/>
            <person name="Daub J."/>
            <person name="David R.G."/>
            <person name="Delcher A.L."/>
            <person name="Delehaunty K."/>
            <person name="Do C.B."/>
            <person name="Ebling H."/>
            <person name="Edwards K."/>
            <person name="Eickbush T."/>
            <person name="Evans J.D."/>
            <person name="Filipski A."/>
            <person name="Findeiss S."/>
            <person name="Freyhult E."/>
            <person name="Fulton L."/>
            <person name="Fulton R."/>
            <person name="Garcia A.C."/>
            <person name="Gardiner A."/>
            <person name="Garfield D.A."/>
            <person name="Garvin B.E."/>
            <person name="Gibson G."/>
            <person name="Gilbert D."/>
            <person name="Gnerre S."/>
            <person name="Godfrey J."/>
            <person name="Good R."/>
            <person name="Gotea V."/>
            <person name="Gravely B."/>
            <person name="Greenberg A.J."/>
            <person name="Griffiths-Jones S."/>
            <person name="Gross S."/>
            <person name="Guigo R."/>
            <person name="Gustafson E.A."/>
            <person name="Haerty W."/>
            <person name="Hahn M.W."/>
            <person name="Halligan D.L."/>
            <person name="Halpern A.L."/>
            <person name="Halter G.M."/>
            <person name="Han M.V."/>
            <person name="Heger A."/>
            <person name="Hillier L."/>
            <person name="Hinrichs A.S."/>
            <person name="Holmes I."/>
            <person name="Hoskins R.A."/>
            <person name="Hubisz M.J."/>
            <person name="Hultmark D."/>
            <person name="Huntley M.A."/>
            <person name="Jaffe D.B."/>
            <person name="Jagadeeshan S."/>
            <person name="Jeck W.R."/>
            <person name="Johnson J."/>
            <person name="Jones C.D."/>
            <person name="Jordan W.C."/>
            <person name="Karpen G.H."/>
            <person name="Kataoka E."/>
            <person name="Keightley P.D."/>
            <person name="Kheradpour P."/>
            <person name="Kirkness E.F."/>
            <person name="Koerich L.B."/>
            <person name="Kristiansen K."/>
            <person name="Kudrna D."/>
            <person name="Kulathinal R.J."/>
            <person name="Kumar S."/>
            <person name="Kwok R."/>
            <person name="Lander E."/>
            <person name="Langley C.H."/>
            <person name="Lapoint R."/>
            <person name="Lazzaro B.P."/>
            <person name="Lee S.J."/>
            <person name="Levesque L."/>
            <person name="Li R."/>
            <person name="Lin C.F."/>
            <person name="Lin M.F."/>
            <person name="Lindblad-Toh K."/>
            <person name="Llopart A."/>
            <person name="Long M."/>
            <person name="Low L."/>
            <person name="Lozovsky E."/>
            <person name="Lu J."/>
            <person name="Luo M."/>
            <person name="Machado C.A."/>
            <person name="Makalowski W."/>
            <person name="Marzo M."/>
            <person name="Matsuda M."/>
            <person name="Matzkin L."/>
            <person name="McAllister B."/>
            <person name="McBride C.S."/>
            <person name="McKernan B."/>
            <person name="McKernan K."/>
            <person name="Mendez-Lago M."/>
            <person name="Minx P."/>
            <person name="Mollenhauer M.U."/>
            <person name="Montooth K."/>
            <person name="Mount S.M."/>
            <person name="Mu X."/>
            <person name="Myers E."/>
            <person name="Negre B."/>
            <person name="Newfeld S."/>
            <person name="Nielsen R."/>
            <person name="Noor M.A."/>
            <person name="O'Grady P."/>
            <person name="Pachter L."/>
            <person name="Papaceit M."/>
            <person name="Parisi M.J."/>
            <person name="Parisi M."/>
            <person name="Parts L."/>
            <person name="Pedersen J.S."/>
            <person name="Pesole G."/>
            <person name="Phillippy A.M."/>
            <person name="Ponting C.P."/>
            <person name="Pop M."/>
            <person name="Porcelli D."/>
            <person name="Powell J.R."/>
            <person name="Prohaska S."/>
            <person name="Pruitt K."/>
            <person name="Puig M."/>
            <person name="Quesneville H."/>
            <person name="Ram K.R."/>
            <person name="Rand D."/>
            <person name="Rasmussen M.D."/>
            <person name="Reed L.K."/>
            <person name="Reenan R."/>
            <person name="Reily A."/>
            <person name="Remington K.A."/>
            <person name="Rieger T.T."/>
            <person name="Ritchie M.G."/>
            <person name="Robin C."/>
            <person name="Rogers Y.H."/>
            <person name="Rohde C."/>
            <person name="Rozas J."/>
            <person name="Rubenfield M.J."/>
            <person name="Ruiz A."/>
            <person name="Russo S."/>
            <person name="Salzberg S.L."/>
            <person name="Sanchez-Gracia A."/>
            <person name="Saranga D.J."/>
            <person name="Sato H."/>
            <person name="Schaeffer S.W."/>
            <person name="Schatz M.C."/>
            <person name="Schlenke T."/>
            <person name="Schwartz R."/>
            <person name="Segarra C."/>
            <person name="Singh R.S."/>
            <person name="Sirot L."/>
            <person name="Sirota M."/>
            <person name="Sisneros N.B."/>
            <person name="Smith C.D."/>
            <person name="Smith T.F."/>
            <person name="Spieth J."/>
            <person name="Stage D.E."/>
            <person name="Stark A."/>
            <person name="Stephan W."/>
            <person name="Strausberg R.L."/>
            <person name="Strempel S."/>
            <person name="Sturgill D."/>
            <person name="Sutton G."/>
            <person name="Sutton G.G."/>
            <person name="Tao W."/>
            <person name="Teichmann S."/>
            <person name="Tobari Y.N."/>
            <person name="Tomimura Y."/>
            <person name="Tsolas J.M."/>
            <person name="Valente V.L."/>
            <person name="Venter E."/>
            <person name="Venter J.C."/>
            <person name="Vicario S."/>
            <person name="Vieira F.G."/>
            <person name="Vilella A.J."/>
            <person name="Villasante A."/>
            <person name="Walenz B."/>
            <person name="Wang J."/>
            <person name="Wasserman M."/>
            <person name="Watts T."/>
            <person name="Wilson D."/>
            <person name="Wilson R.K."/>
            <person name="Wing R.A."/>
            <person name="Wolfner M.F."/>
            <person name="Wong A."/>
            <person name="Wong G.K."/>
            <person name="Wu C.I."/>
            <person name="Wu G."/>
            <person name="Yamamoto D."/>
            <person name="Yang H.P."/>
            <person name="Yang S.P."/>
            <person name="Yorke J.A."/>
            <person name="Yoshida K."/>
            <person name="Zdobnov E."/>
            <person name="Zhang P."/>
            <person name="Zhang Y."/>
            <person name="Zimin A.V."/>
            <person name="Baldwin J."/>
            <person name="Abdouelleil A."/>
            <person name="Abdulkadir J."/>
            <person name="Abebe A."/>
            <person name="Abera B."/>
            <person name="Abreu J."/>
            <person name="Acer S.C."/>
            <person name="Aftuck L."/>
            <person name="Alexander A."/>
            <person name="An P."/>
            <person name="Anderson E."/>
            <person name="Anderson S."/>
            <person name="Arachi H."/>
            <person name="Azer M."/>
            <person name="Bachantsang P."/>
            <person name="Barry A."/>
            <person name="Bayul T."/>
            <person name="Berlin A."/>
            <person name="Bessette D."/>
            <person name="Bloom T."/>
            <person name="Blye J."/>
            <person name="Boguslavskiy L."/>
            <person name="Bonnet C."/>
            <person name="Boukhgalter B."/>
            <person name="Bourzgui I."/>
            <person name="Brown A."/>
            <person name="Cahill P."/>
            <person name="Channer S."/>
            <person name="Cheshatsang Y."/>
            <person name="Chuda L."/>
            <person name="Citroen M."/>
            <person name="Collymore A."/>
            <person name="Cooke P."/>
            <person name="Costello M."/>
            <person name="D'Aco K."/>
            <person name="Daza R."/>
            <person name="De Haan G."/>
            <person name="DeGray S."/>
            <person name="DeMaso C."/>
            <person name="Dhargay N."/>
            <person name="Dooley K."/>
            <person name="Dooley E."/>
            <person name="Doricent M."/>
            <person name="Dorje P."/>
            <person name="Dorjee K."/>
            <person name="Dupes A."/>
            <person name="Elong R."/>
            <person name="Falk J."/>
            <person name="Farina A."/>
            <person name="Faro S."/>
            <person name="Ferguson D."/>
            <person name="Fisher S."/>
            <person name="Foley C.D."/>
            <person name="Franke A."/>
            <person name="Friedrich D."/>
            <person name="Gadbois L."/>
            <person name="Gearin G."/>
            <person name="Gearin C.R."/>
            <person name="Giannoukos G."/>
            <person name="Goode T."/>
            <person name="Graham J."/>
            <person name="Grandbois E."/>
            <person name="Grewal S."/>
            <person name="Gyaltsen K."/>
            <person name="Hafez N."/>
            <person name="Hagos B."/>
            <person name="Hall J."/>
            <person name="Henson C."/>
            <person name="Hollinger A."/>
            <person name="Honan T."/>
            <person name="Huard M.D."/>
            <person name="Hughes L."/>
            <person name="Hurhula B."/>
            <person name="Husby M.E."/>
            <person name="Kamat A."/>
            <person name="Kanga B."/>
            <person name="Kashin S."/>
            <person name="Khazanovich D."/>
            <person name="Kisner P."/>
            <person name="Lance K."/>
            <person name="Lara M."/>
            <person name="Lee W."/>
            <person name="Lennon N."/>
            <person name="Letendre F."/>
            <person name="LeVine R."/>
            <person name="Lipovsky A."/>
            <person name="Liu X."/>
            <person name="Liu J."/>
            <person name="Liu S."/>
            <person name="Lokyitsang T."/>
            <person name="Lokyitsang Y."/>
            <person name="Lubonja R."/>
            <person name="Lui A."/>
            <person name="MacDonald P."/>
            <person name="Magnisalis V."/>
            <person name="Maru K."/>
            <person name="Matthews C."/>
            <person name="McCusker W."/>
            <person name="McDonough S."/>
            <person name="Mehta T."/>
            <person name="Meldrim J."/>
            <person name="Meneus L."/>
            <person name="Mihai O."/>
            <person name="Mihalev A."/>
            <person name="Mihova T."/>
            <person name="Mittelman R."/>
            <person name="Mlenga V."/>
            <person name="Montmayeur A."/>
            <person name="Mulrain L."/>
            <person name="Navidi A."/>
            <person name="Naylor J."/>
            <person name="Negash T."/>
            <person name="Nguyen T."/>
            <person name="Nguyen N."/>
            <person name="Nicol R."/>
            <person name="Norbu C."/>
            <person name="Norbu N."/>
            <person name="Novod N."/>
            <person name="O'Neill B."/>
            <person name="Osman S."/>
            <person name="Markiewicz E."/>
            <person name="Oyono O.L."/>
            <person name="Patti C."/>
            <person name="Phunkhang P."/>
            <person name="Pierre F."/>
            <person name="Priest M."/>
            <person name="Raghuraman S."/>
            <person name="Rege F."/>
            <person name="Reyes R."/>
            <person name="Rise C."/>
            <person name="Rogov P."/>
            <person name="Ross K."/>
            <person name="Ryan E."/>
            <person name="Settipalli S."/>
            <person name="Shea T."/>
            <person name="Sherpa N."/>
            <person name="Shi L."/>
            <person name="Shih D."/>
            <person name="Sparrow T."/>
            <person name="Spaulding J."/>
            <person name="Stalker J."/>
            <person name="Stange-Thomann N."/>
            <person name="Stavropoulos S."/>
            <person name="Stone C."/>
            <person name="Strader C."/>
            <person name="Tesfaye S."/>
            <person name="Thomson T."/>
            <person name="Thoulutsang Y."/>
            <person name="Thoulutsang D."/>
            <person name="Topham K."/>
            <person name="Topping I."/>
            <person name="Tsamla T."/>
            <person name="Vassiliev H."/>
            <person name="Vo A."/>
            <person name="Wangchuk T."/>
            <person name="Wangdi T."/>
            <person name="Weiand M."/>
            <person name="Wilkinson J."/>
            <person name="Wilson A."/>
            <person name="Yadav S."/>
            <person name="Young G."/>
            <person name="Yu Q."/>
            <person name="Zembek L."/>
            <person name="Zhong D."/>
            <person name="Zimmer A."/>
            <person name="Zwirko Z."/>
            <person name="Jaffe D.B."/>
            <person name="Alvarez P."/>
            <person name="Brockman W."/>
            <person name="Butler J."/>
            <person name="Chin C."/>
            <person name="Gnerre S."/>
            <person name="Grabherr M."/>
            <person name="Kleber M."/>
            <person name="Mauceli E."/>
            <person name="MacCallum I."/>
        </authorList>
    </citation>
    <scope>NUCLEOTIDE SEQUENCE [LARGE SCALE GENOMIC DNA]</scope>
    <source>
        <strain evidence="5">Tucson 14030-0811.24</strain>
    </source>
</reference>
<dbReference type="STRING" id="7260.B4NDB3"/>
<evidence type="ECO:0000256" key="1">
    <source>
        <dbReference type="ARBA" id="ARBA00022884"/>
    </source>
</evidence>
<dbReference type="InterPro" id="IPR051229">
    <property type="entry name" value="ALYREF_mRNA_export"/>
</dbReference>
<dbReference type="OrthoDB" id="346839at2759"/>
<dbReference type="EMBL" id="CH964239">
    <property type="protein sequence ID" value="EDW82822.2"/>
    <property type="molecule type" value="Genomic_DNA"/>
</dbReference>
<dbReference type="InParanoid" id="B4NDB3"/>
<evidence type="ECO:0000256" key="2">
    <source>
        <dbReference type="PROSITE-ProRule" id="PRU00176"/>
    </source>
</evidence>
<evidence type="ECO:0000259" key="3">
    <source>
        <dbReference type="PROSITE" id="PS50102"/>
    </source>
</evidence>
<dbReference type="GO" id="GO:0003729">
    <property type="term" value="F:mRNA binding"/>
    <property type="evidence" value="ECO:0007669"/>
    <property type="project" value="TreeGrafter"/>
</dbReference>
<name>B4NDB3_DROWI</name>
<dbReference type="InterPro" id="IPR012677">
    <property type="entry name" value="Nucleotide-bd_a/b_plait_sf"/>
</dbReference>
<protein>
    <recommendedName>
        <fullName evidence="3">RRM domain-containing protein</fullName>
    </recommendedName>
</protein>
<dbReference type="InterPro" id="IPR035979">
    <property type="entry name" value="RBD_domain_sf"/>
</dbReference>
<dbReference type="PROSITE" id="PS50102">
    <property type="entry name" value="RRM"/>
    <property type="match status" value="1"/>
</dbReference>
<dbReference type="SMR" id="B4NDB3"/>
<dbReference type="eggNOG" id="KOG0533">
    <property type="taxonomic scope" value="Eukaryota"/>
</dbReference>
<proteinExistence type="predicted"/>
<dbReference type="SUPFAM" id="SSF54928">
    <property type="entry name" value="RNA-binding domain, RBD"/>
    <property type="match status" value="1"/>
</dbReference>
<dbReference type="SMART" id="SM00360">
    <property type="entry name" value="RRM"/>
    <property type="match status" value="1"/>
</dbReference>
<dbReference type="Proteomes" id="UP000007798">
    <property type="component" value="Unassembled WGS sequence"/>
</dbReference>
<dbReference type="HOGENOM" id="CLU_1086924_0_0_1"/>
<gene>
    <name evidence="4" type="primary">Dwil\GK24941</name>
    <name evidence="4" type="ORF">Dwil_GK24941</name>
</gene>
<dbReference type="PANTHER" id="PTHR19965:SF94">
    <property type="entry name" value="FI13061P-RELATED"/>
    <property type="match status" value="1"/>
</dbReference>
<feature type="domain" description="RRM" evidence="3">
    <location>
        <begin position="68"/>
        <end position="139"/>
    </location>
</feature>
<evidence type="ECO:0000313" key="5">
    <source>
        <dbReference type="Proteomes" id="UP000007798"/>
    </source>
</evidence>
<evidence type="ECO:0000313" key="4">
    <source>
        <dbReference type="EMBL" id="EDW82822.2"/>
    </source>
</evidence>
<keyword evidence="5" id="KW-1185">Reference proteome</keyword>
<dbReference type="GO" id="GO:0006406">
    <property type="term" value="P:mRNA export from nucleus"/>
    <property type="evidence" value="ECO:0007669"/>
    <property type="project" value="TreeGrafter"/>
</dbReference>
<dbReference type="GO" id="GO:0005634">
    <property type="term" value="C:nucleus"/>
    <property type="evidence" value="ECO:0007669"/>
    <property type="project" value="TreeGrafter"/>
</dbReference>
<dbReference type="PANTHER" id="PTHR19965">
    <property type="entry name" value="RNA AND EXPORT FACTOR BINDING PROTEIN"/>
    <property type="match status" value="1"/>
</dbReference>
<dbReference type="InterPro" id="IPR000504">
    <property type="entry name" value="RRM_dom"/>
</dbReference>
<dbReference type="AlphaFoldDB" id="B4NDB3"/>
<dbReference type="Gene3D" id="3.30.70.330">
    <property type="match status" value="1"/>
</dbReference>
<accession>B4NDB3</accession>
<keyword evidence="1 2" id="KW-0694">RNA-binding</keyword>